<dbReference type="EMBL" id="JAUSUR010000001">
    <property type="protein sequence ID" value="MDQ0360036.1"/>
    <property type="molecule type" value="Genomic_DNA"/>
</dbReference>
<evidence type="ECO:0000313" key="1">
    <source>
        <dbReference type="EMBL" id="MDQ0360036.1"/>
    </source>
</evidence>
<dbReference type="Proteomes" id="UP001230220">
    <property type="component" value="Unassembled WGS sequence"/>
</dbReference>
<protein>
    <submittedName>
        <fullName evidence="1">Uncharacterized protein</fullName>
    </submittedName>
</protein>
<sequence length="90" mass="10713">MDINKQVKVDPNLLRNKELSQVYYLPDQDIKWYLLSNDPAGYNIDEYTIVSVEDVLVQFPEFQELYDLDIGNKQVMFKKGINSNKWYDFV</sequence>
<gene>
    <name evidence="1" type="ORF">J2S15_000767</name>
</gene>
<evidence type="ECO:0000313" key="2">
    <source>
        <dbReference type="Proteomes" id="UP001230220"/>
    </source>
</evidence>
<proteinExistence type="predicted"/>
<keyword evidence="2" id="KW-1185">Reference proteome</keyword>
<comment type="caution">
    <text evidence="1">The sequence shown here is derived from an EMBL/GenBank/DDBJ whole genome shotgun (WGS) entry which is preliminary data.</text>
</comment>
<reference evidence="1 2" key="1">
    <citation type="submission" date="2023-07" db="EMBL/GenBank/DDBJ databases">
        <title>Genomic Encyclopedia of Type Strains, Phase IV (KMG-IV): sequencing the most valuable type-strain genomes for metagenomic binning, comparative biology and taxonomic classification.</title>
        <authorList>
            <person name="Goeker M."/>
        </authorList>
    </citation>
    <scope>NUCLEOTIDE SEQUENCE [LARGE SCALE GENOMIC DNA]</scope>
    <source>
        <strain evidence="1 2">DSM 16784</strain>
    </source>
</reference>
<accession>A0ABU0E015</accession>
<organism evidence="1 2">
    <name type="scientific">Breznakia pachnodae</name>
    <dbReference type="NCBI Taxonomy" id="265178"/>
    <lineage>
        <taxon>Bacteria</taxon>
        <taxon>Bacillati</taxon>
        <taxon>Bacillota</taxon>
        <taxon>Erysipelotrichia</taxon>
        <taxon>Erysipelotrichales</taxon>
        <taxon>Erysipelotrichaceae</taxon>
        <taxon>Breznakia</taxon>
    </lineage>
</organism>
<name>A0ABU0E015_9FIRM</name>
<dbReference type="RefSeq" id="WP_307405625.1">
    <property type="nucleotide sequence ID" value="NZ_JAUSUR010000001.1"/>
</dbReference>